<feature type="compositionally biased region" description="Low complexity" evidence="1">
    <location>
        <begin position="273"/>
        <end position="295"/>
    </location>
</feature>
<feature type="compositionally biased region" description="Polar residues" evidence="1">
    <location>
        <begin position="111"/>
        <end position="121"/>
    </location>
</feature>
<accession>A0A7S1I5Q8</accession>
<dbReference type="AlphaFoldDB" id="A0A7S1I5Q8"/>
<feature type="region of interest" description="Disordered" evidence="1">
    <location>
        <begin position="105"/>
        <end position="211"/>
    </location>
</feature>
<reference evidence="2" key="1">
    <citation type="submission" date="2021-01" db="EMBL/GenBank/DDBJ databases">
        <authorList>
            <person name="Corre E."/>
            <person name="Pelletier E."/>
            <person name="Niang G."/>
            <person name="Scheremetjew M."/>
            <person name="Finn R."/>
            <person name="Kale V."/>
            <person name="Holt S."/>
            <person name="Cochrane G."/>
            <person name="Meng A."/>
            <person name="Brown T."/>
            <person name="Cohen L."/>
        </authorList>
    </citation>
    <scope>NUCLEOTIDE SEQUENCE</scope>
    <source>
        <strain evidence="2">NIES-381</strain>
    </source>
</reference>
<protein>
    <submittedName>
        <fullName evidence="2">Uncharacterized protein</fullName>
    </submittedName>
</protein>
<name>A0A7S1I5Q8_9EUGL</name>
<sequence length="337" mass="36274">MGAACCCVSHEQPDGDGEHSVHSQESLKSQAKVDAYMQGIAFMPSATHVKERAGNAAKAHTGGPRSPVGQARGRWHRGRPAQWGPSQPAHAMLARNGELPTALSSERIHTSRPSSMSSTQCIGPAPTPSRHHSGSHATNYRLPTPERLAPGWGGRAEPAIRRQSPVLDDKPPTQPPAFPQDGHQVPDDSTHMIPLPESRPSPSPATRRASQHPLDLDTICMSQPCCPPLDLDATKSPSSHWASSHSSMSPLFDGGRSHSPASSYAMTPPYAARSPGSFSSPRRQSQPHSPQSWSSTRPLRPTGSPRSPMRSTSRLRATSFPFRPCTETSETLHPRIS</sequence>
<proteinExistence type="predicted"/>
<dbReference type="EMBL" id="HBGA01035697">
    <property type="protein sequence ID" value="CAD9001920.1"/>
    <property type="molecule type" value="Transcribed_RNA"/>
</dbReference>
<feature type="compositionally biased region" description="Low complexity" evidence="1">
    <location>
        <begin position="236"/>
        <end position="250"/>
    </location>
</feature>
<feature type="region of interest" description="Disordered" evidence="1">
    <location>
        <begin position="231"/>
        <end position="337"/>
    </location>
</feature>
<feature type="region of interest" description="Disordered" evidence="1">
    <location>
        <begin position="51"/>
        <end position="88"/>
    </location>
</feature>
<evidence type="ECO:0000313" key="2">
    <source>
        <dbReference type="EMBL" id="CAD9001920.1"/>
    </source>
</evidence>
<gene>
    <name evidence="2" type="ORF">EGYM00392_LOCUS13003</name>
</gene>
<evidence type="ECO:0000256" key="1">
    <source>
        <dbReference type="SAM" id="MobiDB-lite"/>
    </source>
</evidence>
<organism evidence="2">
    <name type="scientific">Eutreptiella gymnastica</name>
    <dbReference type="NCBI Taxonomy" id="73025"/>
    <lineage>
        <taxon>Eukaryota</taxon>
        <taxon>Discoba</taxon>
        <taxon>Euglenozoa</taxon>
        <taxon>Euglenida</taxon>
        <taxon>Spirocuta</taxon>
        <taxon>Euglenophyceae</taxon>
        <taxon>Eutreptiales</taxon>
        <taxon>Eutreptiaceae</taxon>
        <taxon>Eutreptiella</taxon>
    </lineage>
</organism>